<evidence type="ECO:0000313" key="3">
    <source>
        <dbReference type="EMBL" id="GIZ51891.1"/>
    </source>
</evidence>
<dbReference type="PANTHER" id="PTHR30203">
    <property type="entry name" value="OUTER MEMBRANE CATION EFFLUX PROTEIN"/>
    <property type="match status" value="1"/>
</dbReference>
<evidence type="ECO:0000256" key="2">
    <source>
        <dbReference type="SAM" id="Coils"/>
    </source>
</evidence>
<reference evidence="3 4" key="1">
    <citation type="journal article" date="2022" name="Int. J. Syst. Evol. Microbiol.">
        <title>Noviherbaspirillum aridicola sp. nov., isolated from an arid soil in Pakistan.</title>
        <authorList>
            <person name="Khan I.U."/>
            <person name="Saqib M."/>
            <person name="Amin A."/>
            <person name="Hussain F."/>
            <person name="Li L."/>
            <person name="Liu Y.H."/>
            <person name="Fang B.Z."/>
            <person name="Ahmed I."/>
            <person name="Li W.J."/>
        </authorList>
    </citation>
    <scope>NUCLEOTIDE SEQUENCE [LARGE SCALE GENOMIC DNA]</scope>
    <source>
        <strain evidence="3 4">NCCP-691</strain>
    </source>
</reference>
<organism evidence="3 4">
    <name type="scientific">Noviherbaspirillum aridicola</name>
    <dbReference type="NCBI Taxonomy" id="2849687"/>
    <lineage>
        <taxon>Bacteria</taxon>
        <taxon>Pseudomonadati</taxon>
        <taxon>Pseudomonadota</taxon>
        <taxon>Betaproteobacteria</taxon>
        <taxon>Burkholderiales</taxon>
        <taxon>Oxalobacteraceae</taxon>
        <taxon>Noviherbaspirillum</taxon>
    </lineage>
</organism>
<protein>
    <submittedName>
        <fullName evidence="3">Transporter</fullName>
    </submittedName>
</protein>
<evidence type="ECO:0000256" key="1">
    <source>
        <dbReference type="ARBA" id="ARBA00007613"/>
    </source>
</evidence>
<gene>
    <name evidence="3" type="ORF">NCCP691_19050</name>
</gene>
<feature type="coiled-coil region" evidence="2">
    <location>
        <begin position="299"/>
        <end position="326"/>
    </location>
</feature>
<dbReference type="SUPFAM" id="SSF56954">
    <property type="entry name" value="Outer membrane efflux proteins (OEP)"/>
    <property type="match status" value="1"/>
</dbReference>
<comment type="similarity">
    <text evidence="1">Belongs to the outer membrane factor (OMF) (TC 1.B.17) family.</text>
</comment>
<accession>A0ABQ4Q4D9</accession>
<dbReference type="Gene3D" id="1.20.1600.10">
    <property type="entry name" value="Outer membrane efflux proteins (OEP)"/>
    <property type="match status" value="1"/>
</dbReference>
<evidence type="ECO:0000313" key="4">
    <source>
        <dbReference type="Proteomes" id="UP000887222"/>
    </source>
</evidence>
<feature type="coiled-coil region" evidence="2">
    <location>
        <begin position="155"/>
        <end position="182"/>
    </location>
</feature>
<keyword evidence="4" id="KW-1185">Reference proteome</keyword>
<keyword evidence="2" id="KW-0175">Coiled coil</keyword>
<name>A0ABQ4Q4D9_9BURK</name>
<sequence>MTLDEALRLSSQRSSLTKASAATVQASREAAARAGQLPDPMLKFGLENLPVEGPERWSTTRESMTMRRVAVEQQWVSADKRAARTDRARRATEAEEGNYLADLARVREETAKAWVTVLYTQRSLALVKAVEQQTAQDLMAVEASHRGAKASAGDVVQAQLALTQAQDAVRKSEQELKTAKLALARWTTVPVEAVADQAPTLVSHVSNLPIEDLEKYHPVVLKARRVIALADAETAVATRERRPDWSIEAGFSQRPQLSNMVSVGVSIPLPVNRVERQDRDVAERAAMGTKARLQYEDALRETQTEIRTLSSTLESLKDRLARLNAELLPAAHQQAELATAAYRAGTGSLSSVFGARKMLLEQQLQLTELEKEAALTWAKLEYHILPHGLALAGRTEQ</sequence>
<dbReference type="Pfam" id="PF02321">
    <property type="entry name" value="OEP"/>
    <property type="match status" value="1"/>
</dbReference>
<comment type="caution">
    <text evidence="3">The sequence shown here is derived from an EMBL/GenBank/DDBJ whole genome shotgun (WGS) entry which is preliminary data.</text>
</comment>
<dbReference type="InterPro" id="IPR003423">
    <property type="entry name" value="OMP_efflux"/>
</dbReference>
<dbReference type="PANTHER" id="PTHR30203:SF24">
    <property type="entry name" value="BLR4935 PROTEIN"/>
    <property type="match status" value="1"/>
</dbReference>
<dbReference type="InterPro" id="IPR010131">
    <property type="entry name" value="MdtP/NodT-like"/>
</dbReference>
<dbReference type="Proteomes" id="UP000887222">
    <property type="component" value="Unassembled WGS sequence"/>
</dbReference>
<proteinExistence type="inferred from homology"/>
<dbReference type="EMBL" id="BPMK01000007">
    <property type="protein sequence ID" value="GIZ51891.1"/>
    <property type="molecule type" value="Genomic_DNA"/>
</dbReference>